<evidence type="ECO:0000313" key="2">
    <source>
        <dbReference type="Proteomes" id="UP001266305"/>
    </source>
</evidence>
<evidence type="ECO:0000313" key="1">
    <source>
        <dbReference type="EMBL" id="KAK2096875.1"/>
    </source>
</evidence>
<proteinExistence type="predicted"/>
<reference evidence="1 2" key="1">
    <citation type="submission" date="2023-05" db="EMBL/GenBank/DDBJ databases">
        <title>B98-5 Cell Line De Novo Hybrid Assembly: An Optical Mapping Approach.</title>
        <authorList>
            <person name="Kananen K."/>
            <person name="Auerbach J.A."/>
            <person name="Kautto E."/>
            <person name="Blachly J.S."/>
        </authorList>
    </citation>
    <scope>NUCLEOTIDE SEQUENCE [LARGE SCALE GENOMIC DNA]</scope>
    <source>
        <strain evidence="1">B95-8</strain>
        <tissue evidence="1">Cell line</tissue>
    </source>
</reference>
<dbReference type="Proteomes" id="UP001266305">
    <property type="component" value="Unassembled WGS sequence"/>
</dbReference>
<accession>A0ABQ9UIH7</accession>
<organism evidence="1 2">
    <name type="scientific">Saguinus oedipus</name>
    <name type="common">Cotton-top tamarin</name>
    <name type="synonym">Oedipomidas oedipus</name>
    <dbReference type="NCBI Taxonomy" id="9490"/>
    <lineage>
        <taxon>Eukaryota</taxon>
        <taxon>Metazoa</taxon>
        <taxon>Chordata</taxon>
        <taxon>Craniata</taxon>
        <taxon>Vertebrata</taxon>
        <taxon>Euteleostomi</taxon>
        <taxon>Mammalia</taxon>
        <taxon>Eutheria</taxon>
        <taxon>Euarchontoglires</taxon>
        <taxon>Primates</taxon>
        <taxon>Haplorrhini</taxon>
        <taxon>Platyrrhini</taxon>
        <taxon>Cebidae</taxon>
        <taxon>Callitrichinae</taxon>
        <taxon>Saguinus</taxon>
    </lineage>
</organism>
<keyword evidence="2" id="KW-1185">Reference proteome</keyword>
<sequence>MTMMGLWQLLSLREPPLSPQICPVSRILLEELWRPGLAAPAAPTPHPLHPGSS</sequence>
<feature type="non-terminal residue" evidence="1">
    <location>
        <position position="53"/>
    </location>
</feature>
<name>A0ABQ9UIH7_SAGOE</name>
<gene>
    <name evidence="1" type="ORF">P7K49_025909</name>
</gene>
<comment type="caution">
    <text evidence="1">The sequence shown here is derived from an EMBL/GenBank/DDBJ whole genome shotgun (WGS) entry which is preliminary data.</text>
</comment>
<protein>
    <submittedName>
        <fullName evidence="1">Uncharacterized protein</fullName>
    </submittedName>
</protein>
<dbReference type="EMBL" id="JASSZA010000012">
    <property type="protein sequence ID" value="KAK2096875.1"/>
    <property type="molecule type" value="Genomic_DNA"/>
</dbReference>